<proteinExistence type="predicted"/>
<reference evidence="2 3" key="1">
    <citation type="submission" date="2019-08" db="EMBL/GenBank/DDBJ databases">
        <title>Draft genome sequences of two oriental melons (Cucumis melo L. var makuwa).</title>
        <authorList>
            <person name="Kwon S.-Y."/>
        </authorList>
    </citation>
    <scope>NUCLEOTIDE SEQUENCE [LARGE SCALE GENOMIC DNA]</scope>
    <source>
        <strain evidence="3">cv. SW 3</strain>
        <tissue evidence="2">Leaf</tissue>
    </source>
</reference>
<evidence type="ECO:0000313" key="3">
    <source>
        <dbReference type="Proteomes" id="UP000321393"/>
    </source>
</evidence>
<dbReference type="EMBL" id="SSTE01008362">
    <property type="protein sequence ID" value="KAA0055920.1"/>
    <property type="molecule type" value="Genomic_DNA"/>
</dbReference>
<evidence type="ECO:0008006" key="4">
    <source>
        <dbReference type="Google" id="ProtNLM"/>
    </source>
</evidence>
<evidence type="ECO:0000313" key="2">
    <source>
        <dbReference type="EMBL" id="KAA0055920.1"/>
    </source>
</evidence>
<protein>
    <recommendedName>
        <fullName evidence="4">CACTA en-spm transposon protein</fullName>
    </recommendedName>
</protein>
<feature type="compositionally biased region" description="Low complexity" evidence="1">
    <location>
        <begin position="102"/>
        <end position="117"/>
    </location>
</feature>
<organism evidence="2 3">
    <name type="scientific">Cucumis melo var. makuwa</name>
    <name type="common">Oriental melon</name>
    <dbReference type="NCBI Taxonomy" id="1194695"/>
    <lineage>
        <taxon>Eukaryota</taxon>
        <taxon>Viridiplantae</taxon>
        <taxon>Streptophyta</taxon>
        <taxon>Embryophyta</taxon>
        <taxon>Tracheophyta</taxon>
        <taxon>Spermatophyta</taxon>
        <taxon>Magnoliopsida</taxon>
        <taxon>eudicotyledons</taxon>
        <taxon>Gunneridae</taxon>
        <taxon>Pentapetalae</taxon>
        <taxon>rosids</taxon>
        <taxon>fabids</taxon>
        <taxon>Cucurbitales</taxon>
        <taxon>Cucurbitaceae</taxon>
        <taxon>Benincaseae</taxon>
        <taxon>Cucumis</taxon>
    </lineage>
</organism>
<dbReference type="Proteomes" id="UP000321393">
    <property type="component" value="Unassembled WGS sequence"/>
</dbReference>
<name>A0A5A7UL96_CUCMM</name>
<evidence type="ECO:0000256" key="1">
    <source>
        <dbReference type="SAM" id="MobiDB-lite"/>
    </source>
</evidence>
<comment type="caution">
    <text evidence="2">The sequence shown here is derived from an EMBL/GenBank/DDBJ whole genome shotgun (WGS) entry which is preliminary data.</text>
</comment>
<feature type="region of interest" description="Disordered" evidence="1">
    <location>
        <begin position="102"/>
        <end position="121"/>
    </location>
</feature>
<accession>A0A5A7UL96</accession>
<dbReference type="AlphaFoldDB" id="A0A5A7UL96"/>
<sequence length="171" mass="19702">MRERENLSHDFFSLVMGPALDVRSYSGCIIVDDVDDQQLNMLEIIVEYRVDEHIEDDTLCRLDALILQWWNDRFNMSFPIGVDKTIALFDFDVDMFTNARGTSSMGDTSDTSHSRSSTLRRRPHSRNLIGVLTLDTFSLCFLKWVDVTPGERRVTAMVRAGFHRPNTYSIC</sequence>
<gene>
    <name evidence="2" type="ORF">E6C27_scaffold319G00390</name>
</gene>